<comment type="caution">
    <text evidence="2">The sequence shown here is derived from an EMBL/GenBank/DDBJ whole genome shotgun (WGS) entry which is preliminary data.</text>
</comment>
<protein>
    <recommendedName>
        <fullName evidence="4">DUF3828 domain-containing protein</fullName>
    </recommendedName>
</protein>
<feature type="signal peptide" evidence="1">
    <location>
        <begin position="1"/>
        <end position="31"/>
    </location>
</feature>
<accession>A0ABT1TBT4</accession>
<dbReference type="Proteomes" id="UP001524499">
    <property type="component" value="Unassembled WGS sequence"/>
</dbReference>
<reference evidence="2 3" key="1">
    <citation type="submission" date="2022-07" db="EMBL/GenBank/DDBJ databases">
        <title>Methylomonas rivi sp. nov., Methylomonas rosea sp. nov., Methylomonas aureus sp. nov. and Methylomonas subterranea sp. nov., four novel methanotrophs isolated from a freshwater creek and the deep terrestrial subsurface.</title>
        <authorList>
            <person name="Abin C."/>
            <person name="Sankaranarayanan K."/>
            <person name="Garner C."/>
            <person name="Sindelar R."/>
            <person name="Kotary K."/>
            <person name="Garner R."/>
            <person name="Barclay S."/>
            <person name="Lawson P."/>
            <person name="Krumholz L."/>
        </authorList>
    </citation>
    <scope>NUCLEOTIDE SEQUENCE [LARGE SCALE GENOMIC DNA]</scope>
    <source>
        <strain evidence="2 3">SURF-2</strain>
    </source>
</reference>
<evidence type="ECO:0008006" key="4">
    <source>
        <dbReference type="Google" id="ProtNLM"/>
    </source>
</evidence>
<dbReference type="EMBL" id="JANIBJ010000001">
    <property type="protein sequence ID" value="MCQ8102706.1"/>
    <property type="molecule type" value="Genomic_DNA"/>
</dbReference>
<keyword evidence="3" id="KW-1185">Reference proteome</keyword>
<evidence type="ECO:0000313" key="2">
    <source>
        <dbReference type="EMBL" id="MCQ8102706.1"/>
    </source>
</evidence>
<proteinExistence type="predicted"/>
<sequence>MPSKSSNTPNPLKRLRLLGCAAIIACAPAQAPAGERVWRFTHAIAAPWGPALPGGAQLSGRTVTLGDASLRGPEPLRCETARIEATRLPAEGLFEGNLPAPATDSAKTLGLAGFPVDGIRVSCDNAGFEFHRADADTLLLGLDNRVWILSGAPGTTAAADSPAGVVQRLLELHFNGDMGFTPASAAAKAALLSAGLANDINAYFSRPLAEDQVPDINGDPFTASQEYPTRFAVGAAEIALENRAAQVPVRYADDWREYSVQFLLLHSDAGWRVDDVVDGSGTGLRSLLRRETP</sequence>
<evidence type="ECO:0000313" key="3">
    <source>
        <dbReference type="Proteomes" id="UP001524499"/>
    </source>
</evidence>
<dbReference type="RefSeq" id="WP_256600313.1">
    <property type="nucleotide sequence ID" value="NZ_JANIBJ010000001.1"/>
</dbReference>
<name>A0ABT1TBT4_9GAMM</name>
<keyword evidence="1" id="KW-0732">Signal</keyword>
<gene>
    <name evidence="2" type="ORF">NP590_01205</name>
</gene>
<evidence type="ECO:0000256" key="1">
    <source>
        <dbReference type="SAM" id="SignalP"/>
    </source>
</evidence>
<organism evidence="2 3">
    <name type="scientific">Methylomonas subterranea</name>
    <dbReference type="NCBI Taxonomy" id="2952225"/>
    <lineage>
        <taxon>Bacteria</taxon>
        <taxon>Pseudomonadati</taxon>
        <taxon>Pseudomonadota</taxon>
        <taxon>Gammaproteobacteria</taxon>
        <taxon>Methylococcales</taxon>
        <taxon>Methylococcaceae</taxon>
        <taxon>Methylomonas</taxon>
    </lineage>
</organism>
<feature type="chain" id="PRO_5046231620" description="DUF3828 domain-containing protein" evidence="1">
    <location>
        <begin position="32"/>
        <end position="293"/>
    </location>
</feature>